<evidence type="ECO:0000313" key="4">
    <source>
        <dbReference type="Proteomes" id="UP001058974"/>
    </source>
</evidence>
<organism evidence="3 4">
    <name type="scientific">Pisum sativum</name>
    <name type="common">Garden pea</name>
    <name type="synonym">Lathyrus oleraceus</name>
    <dbReference type="NCBI Taxonomy" id="3888"/>
    <lineage>
        <taxon>Eukaryota</taxon>
        <taxon>Viridiplantae</taxon>
        <taxon>Streptophyta</taxon>
        <taxon>Embryophyta</taxon>
        <taxon>Tracheophyta</taxon>
        <taxon>Spermatophyta</taxon>
        <taxon>Magnoliopsida</taxon>
        <taxon>eudicotyledons</taxon>
        <taxon>Gunneridae</taxon>
        <taxon>Pentapetalae</taxon>
        <taxon>rosids</taxon>
        <taxon>fabids</taxon>
        <taxon>Fabales</taxon>
        <taxon>Fabaceae</taxon>
        <taxon>Papilionoideae</taxon>
        <taxon>50 kb inversion clade</taxon>
        <taxon>NPAAA clade</taxon>
        <taxon>Hologalegina</taxon>
        <taxon>IRL clade</taxon>
        <taxon>Fabeae</taxon>
        <taxon>Lathyrus</taxon>
    </lineage>
</organism>
<dbReference type="EMBL" id="JAMSHJ010000004">
    <property type="protein sequence ID" value="KAI5422490.1"/>
    <property type="molecule type" value="Genomic_DNA"/>
</dbReference>
<keyword evidence="1" id="KW-0175">Coiled coil</keyword>
<gene>
    <name evidence="3" type="ORF">KIW84_045797</name>
</gene>
<name>A0A9D4XP29_PEA</name>
<protein>
    <submittedName>
        <fullName evidence="3">Uncharacterized protein</fullName>
    </submittedName>
</protein>
<evidence type="ECO:0000313" key="3">
    <source>
        <dbReference type="EMBL" id="KAI5422490.1"/>
    </source>
</evidence>
<comment type="caution">
    <text evidence="3">The sequence shown here is derived from an EMBL/GenBank/DDBJ whole genome shotgun (WGS) entry which is preliminary data.</text>
</comment>
<keyword evidence="4" id="KW-1185">Reference proteome</keyword>
<proteinExistence type="predicted"/>
<dbReference type="Proteomes" id="UP001058974">
    <property type="component" value="Chromosome 4"/>
</dbReference>
<feature type="coiled-coil region" evidence="1">
    <location>
        <begin position="153"/>
        <end position="180"/>
    </location>
</feature>
<dbReference type="AlphaFoldDB" id="A0A9D4XP29"/>
<evidence type="ECO:0000256" key="2">
    <source>
        <dbReference type="SAM" id="MobiDB-lite"/>
    </source>
</evidence>
<evidence type="ECO:0000256" key="1">
    <source>
        <dbReference type="SAM" id="Coils"/>
    </source>
</evidence>
<dbReference type="Gramene" id="Psat04G0579700-T1">
    <property type="protein sequence ID" value="KAI5422490.1"/>
    <property type="gene ID" value="KIW84_045797"/>
</dbReference>
<reference evidence="3 4" key="1">
    <citation type="journal article" date="2022" name="Nat. Genet.">
        <title>Improved pea reference genome and pan-genome highlight genomic features and evolutionary characteristics.</title>
        <authorList>
            <person name="Yang T."/>
            <person name="Liu R."/>
            <person name="Luo Y."/>
            <person name="Hu S."/>
            <person name="Wang D."/>
            <person name="Wang C."/>
            <person name="Pandey M.K."/>
            <person name="Ge S."/>
            <person name="Xu Q."/>
            <person name="Li N."/>
            <person name="Li G."/>
            <person name="Huang Y."/>
            <person name="Saxena R.K."/>
            <person name="Ji Y."/>
            <person name="Li M."/>
            <person name="Yan X."/>
            <person name="He Y."/>
            <person name="Liu Y."/>
            <person name="Wang X."/>
            <person name="Xiang C."/>
            <person name="Varshney R.K."/>
            <person name="Ding H."/>
            <person name="Gao S."/>
            <person name="Zong X."/>
        </authorList>
    </citation>
    <scope>NUCLEOTIDE SEQUENCE [LARGE SCALE GENOMIC DNA]</scope>
    <source>
        <strain evidence="3 4">cv. Zhongwan 6</strain>
    </source>
</reference>
<accession>A0A9D4XP29</accession>
<sequence length="251" mass="28685">MDNNMVLLTLGLILVPTERDFVGYTSINLFLAVKIGDEDHTLVLLAFRPSKWSEAYEEVVGFKRQIHLLEEAYEEMRSWFIYIEVHNQEIVDALEEEEVIMVKLQEEAGYCREKYLKLVILSNDLIEEIPRSLEEAEIIAQDNSTLQPPYQTRARQKKTMEQLEQNQVALREDMDSVKGNVEGMKHKIDQLTRVITNMVAREAEADKRKVSSTSPPPHVDGNPMQGFISDIQGGKTKNSTLHLEGSIPTIV</sequence>
<feature type="region of interest" description="Disordered" evidence="2">
    <location>
        <begin position="203"/>
        <end position="223"/>
    </location>
</feature>